<name>A0ABY8MDV5_9SPIO</name>
<dbReference type="PROSITE" id="PS51257">
    <property type="entry name" value="PROKAR_LIPOPROTEIN"/>
    <property type="match status" value="1"/>
</dbReference>
<evidence type="ECO:0000313" key="3">
    <source>
        <dbReference type="Proteomes" id="UP001228690"/>
    </source>
</evidence>
<dbReference type="InterPro" id="IPR038537">
    <property type="entry name" value="TatT_sf"/>
</dbReference>
<dbReference type="Pfam" id="PF16811">
    <property type="entry name" value="TAtT"/>
    <property type="match status" value="2"/>
</dbReference>
<feature type="chain" id="PRO_5046094583" evidence="1">
    <location>
        <begin position="24"/>
        <end position="340"/>
    </location>
</feature>
<feature type="signal peptide" evidence="1">
    <location>
        <begin position="1"/>
        <end position="23"/>
    </location>
</feature>
<dbReference type="RefSeq" id="WP_326926310.1">
    <property type="nucleotide sequence ID" value="NZ_CP123443.1"/>
</dbReference>
<dbReference type="Proteomes" id="UP001228690">
    <property type="component" value="Chromosome"/>
</dbReference>
<protein>
    <submittedName>
        <fullName evidence="2">TRAP transporter TatT component family protein</fullName>
    </submittedName>
</protein>
<dbReference type="InterPro" id="IPR031823">
    <property type="entry name" value="TatT"/>
</dbReference>
<reference evidence="2 3" key="1">
    <citation type="submission" date="2023-04" db="EMBL/GenBank/DDBJ databases">
        <title>Spirochaete genome identified in red abalone sample constitutes a novel genus.</title>
        <authorList>
            <person name="Sharma S.P."/>
            <person name="Purcell C.M."/>
            <person name="Hyde J.R."/>
            <person name="Severin A.J."/>
        </authorList>
    </citation>
    <scope>NUCLEOTIDE SEQUENCE [LARGE SCALE GENOMIC DNA]</scope>
    <source>
        <strain evidence="2 3">SP-2023</strain>
    </source>
</reference>
<organism evidence="2 3">
    <name type="scientific">Candidatus Haliotispira prima</name>
    <dbReference type="NCBI Taxonomy" id="3034016"/>
    <lineage>
        <taxon>Bacteria</taxon>
        <taxon>Pseudomonadati</taxon>
        <taxon>Spirochaetota</taxon>
        <taxon>Spirochaetia</taxon>
        <taxon>Spirochaetales</taxon>
        <taxon>Spirochaetaceae</taxon>
        <taxon>Candidatus Haliotispira</taxon>
    </lineage>
</organism>
<keyword evidence="3" id="KW-1185">Reference proteome</keyword>
<dbReference type="EMBL" id="CP123443">
    <property type="protein sequence ID" value="WGK68144.1"/>
    <property type="molecule type" value="Genomic_DNA"/>
</dbReference>
<keyword evidence="1" id="KW-0732">Signal</keyword>
<accession>A0ABY8MDV5</accession>
<evidence type="ECO:0000256" key="1">
    <source>
        <dbReference type="SAM" id="SignalP"/>
    </source>
</evidence>
<proteinExistence type="predicted"/>
<sequence length="340" mass="38564">MMIRNLYCVALFLLLVLSLGSCASIKRGALSSVGKMFTGGGVNGNSFTRDSDPILVEDALPTILKMTELMRDAVPDSPDLNFGAGQIAVMYAGGFLQPKMEQQESFSEKKKMQVRTKAMYLRGRDSIVEGLRQRYKSKGFEEKFQADNLDDLLYLMEEKDVPFLYWGGLAWLGAFALDPFDFELLTGVSRPILLLWRAMQIDPDYGQGSLHTSMVTVMGSLPVSQVAEALNHSPELIQPFFEEYYGSRGIDWQDKRAVVDHHYREGARLSGGQDPSLYVAMANWTKANQENPAEDKERFKEYLNKALDIKAEENIPNRLLILLYQQQAEYLFDKVEEYFL</sequence>
<evidence type="ECO:0000313" key="2">
    <source>
        <dbReference type="EMBL" id="WGK68144.1"/>
    </source>
</evidence>
<gene>
    <name evidence="2" type="ORF">P0082_06565</name>
</gene>
<dbReference type="Gene3D" id="1.25.40.920">
    <property type="entry name" value="TRAP transporter T-component"/>
    <property type="match status" value="1"/>
</dbReference>